<accession>A0AAU7APA2</accession>
<proteinExistence type="predicted"/>
<reference evidence="1" key="1">
    <citation type="submission" date="2022-12" db="EMBL/GenBank/DDBJ databases">
        <title>Paraconexibacter alkalitolerans sp. nov. and Baekduia alba sp. nov., isolated from soil and emended description of the genera Paraconexibacter (Chun et al., 2020) and Baekduia (An et al., 2020).</title>
        <authorList>
            <person name="Vieira S."/>
            <person name="Huber K.J."/>
            <person name="Geppert A."/>
            <person name="Wolf J."/>
            <person name="Neumann-Schaal M."/>
            <person name="Muesken M."/>
            <person name="Overmann J."/>
        </authorList>
    </citation>
    <scope>NUCLEOTIDE SEQUENCE</scope>
    <source>
        <strain evidence="1">AEG42_29</strain>
    </source>
</reference>
<dbReference type="EMBL" id="CP114014">
    <property type="protein sequence ID" value="XAY03470.1"/>
    <property type="molecule type" value="Genomic_DNA"/>
</dbReference>
<sequence length="48" mass="5334">MNPQRLVRKPKPAPKQEVRPLAPETVEAMRGFLLNGVPRTEPAKASRA</sequence>
<dbReference type="RefSeq" id="WP_354702544.1">
    <property type="nucleotide sequence ID" value="NZ_CP114014.1"/>
</dbReference>
<organism evidence="1">
    <name type="scientific">Paraconexibacter sp. AEG42_29</name>
    <dbReference type="NCBI Taxonomy" id="2997339"/>
    <lineage>
        <taxon>Bacteria</taxon>
        <taxon>Bacillati</taxon>
        <taxon>Actinomycetota</taxon>
        <taxon>Thermoleophilia</taxon>
        <taxon>Solirubrobacterales</taxon>
        <taxon>Paraconexibacteraceae</taxon>
        <taxon>Paraconexibacter</taxon>
    </lineage>
</organism>
<protein>
    <submittedName>
        <fullName evidence="1">Uncharacterized protein</fullName>
    </submittedName>
</protein>
<dbReference type="KEGG" id="parq:DSM112329_00288"/>
<gene>
    <name evidence="1" type="ORF">DSM112329_00288</name>
</gene>
<name>A0AAU7APA2_9ACTN</name>
<dbReference type="AlphaFoldDB" id="A0AAU7APA2"/>
<evidence type="ECO:0000313" key="1">
    <source>
        <dbReference type="EMBL" id="XAY03470.1"/>
    </source>
</evidence>